<dbReference type="RefSeq" id="XP_001422455.1">
    <property type="nucleotide sequence ID" value="XM_001422418.1"/>
</dbReference>
<organism evidence="14 15">
    <name type="scientific">Ostreococcus lucimarinus (strain CCE9901)</name>
    <dbReference type="NCBI Taxonomy" id="436017"/>
    <lineage>
        <taxon>Eukaryota</taxon>
        <taxon>Viridiplantae</taxon>
        <taxon>Chlorophyta</taxon>
        <taxon>Mamiellophyceae</taxon>
        <taxon>Mamiellales</taxon>
        <taxon>Bathycoccaceae</taxon>
        <taxon>Ostreococcus</taxon>
    </lineage>
</organism>
<keyword evidence="3 12" id="KW-0547">Nucleotide-binding</keyword>
<evidence type="ECO:0000313" key="15">
    <source>
        <dbReference type="Proteomes" id="UP000001568"/>
    </source>
</evidence>
<feature type="domain" description="AAA+ ATPase" evidence="13">
    <location>
        <begin position="67"/>
        <end position="353"/>
    </location>
</feature>
<protein>
    <recommendedName>
        <fullName evidence="12">RuvB-like helicase</fullName>
        <ecNumber evidence="12">3.6.4.12</ecNumber>
    </recommendedName>
</protein>
<evidence type="ECO:0000256" key="7">
    <source>
        <dbReference type="ARBA" id="ARBA00022840"/>
    </source>
</evidence>
<evidence type="ECO:0000256" key="3">
    <source>
        <dbReference type="ARBA" id="ARBA00022741"/>
    </source>
</evidence>
<reference evidence="14 15" key="1">
    <citation type="journal article" date="2007" name="Proc. Natl. Acad. Sci. U.S.A.">
        <title>The tiny eukaryote Ostreococcus provides genomic insights into the paradox of plankton speciation.</title>
        <authorList>
            <person name="Palenik B."/>
            <person name="Grimwood J."/>
            <person name="Aerts A."/>
            <person name="Rouze P."/>
            <person name="Salamov A."/>
            <person name="Putnam N."/>
            <person name="Dupont C."/>
            <person name="Jorgensen R."/>
            <person name="Derelle E."/>
            <person name="Rombauts S."/>
            <person name="Zhou K."/>
            <person name="Otillar R."/>
            <person name="Merchant S.S."/>
            <person name="Podell S."/>
            <person name="Gaasterland T."/>
            <person name="Napoli C."/>
            <person name="Gendler K."/>
            <person name="Manuell A."/>
            <person name="Tai V."/>
            <person name="Vallon O."/>
            <person name="Piganeau G."/>
            <person name="Jancek S."/>
            <person name="Heijde M."/>
            <person name="Jabbari K."/>
            <person name="Bowler C."/>
            <person name="Lohr M."/>
            <person name="Robbens S."/>
            <person name="Werner G."/>
            <person name="Dubchak I."/>
            <person name="Pazour G.J."/>
            <person name="Ren Q."/>
            <person name="Paulsen I."/>
            <person name="Delwiche C."/>
            <person name="Schmutz J."/>
            <person name="Rokhsar D."/>
            <person name="Van de Peer Y."/>
            <person name="Moreau H."/>
            <person name="Grigoriev I.V."/>
        </authorList>
    </citation>
    <scope>NUCLEOTIDE SEQUENCE [LARGE SCALE GENOMIC DNA]</scope>
    <source>
        <strain evidence="14 15">CCE9901</strain>
    </source>
</reference>
<dbReference type="GO" id="GO:0003678">
    <property type="term" value="F:DNA helicase activity"/>
    <property type="evidence" value="ECO:0007669"/>
    <property type="project" value="UniProtKB-EC"/>
</dbReference>
<dbReference type="InterPro" id="IPR027417">
    <property type="entry name" value="P-loop_NTPase"/>
</dbReference>
<comment type="catalytic activity">
    <reaction evidence="12">
        <text>ATP + H2O = ADP + phosphate + H(+)</text>
        <dbReference type="Rhea" id="RHEA:13065"/>
        <dbReference type="ChEBI" id="CHEBI:15377"/>
        <dbReference type="ChEBI" id="CHEBI:15378"/>
        <dbReference type="ChEBI" id="CHEBI:30616"/>
        <dbReference type="ChEBI" id="CHEBI:43474"/>
        <dbReference type="ChEBI" id="CHEBI:456216"/>
        <dbReference type="EC" id="3.6.4.12"/>
    </reaction>
</comment>
<evidence type="ECO:0000256" key="9">
    <source>
        <dbReference type="ARBA" id="ARBA00023163"/>
    </source>
</evidence>
<dbReference type="Proteomes" id="UP000001568">
    <property type="component" value="Chromosome 20"/>
</dbReference>
<dbReference type="FunFam" id="1.10.8.60:FF:000010">
    <property type="entry name" value="RuvB-like helicase"/>
    <property type="match status" value="1"/>
</dbReference>
<dbReference type="EC" id="3.6.4.12" evidence="12"/>
<dbReference type="OMA" id="IINTEPY"/>
<dbReference type="eggNOG" id="KOG2680">
    <property type="taxonomic scope" value="Eukaryota"/>
</dbReference>
<dbReference type="InterPro" id="IPR041048">
    <property type="entry name" value="RuvB-like_C"/>
</dbReference>
<dbReference type="OrthoDB" id="10060499at2759"/>
<evidence type="ECO:0000256" key="6">
    <source>
        <dbReference type="ARBA" id="ARBA00022806"/>
    </source>
</evidence>
<gene>
    <name evidence="14" type="ORF">OSTLU_43499</name>
</gene>
<keyword evidence="4" id="KW-0227">DNA damage</keyword>
<evidence type="ECO:0000256" key="8">
    <source>
        <dbReference type="ARBA" id="ARBA00023015"/>
    </source>
</evidence>
<dbReference type="STRING" id="436017.A4SAL9"/>
<keyword evidence="9 12" id="KW-0804">Transcription</keyword>
<dbReference type="EMBL" id="CP000600">
    <property type="protein sequence ID" value="ABP00772.1"/>
    <property type="molecule type" value="Genomic_DNA"/>
</dbReference>
<evidence type="ECO:0000256" key="5">
    <source>
        <dbReference type="ARBA" id="ARBA00022801"/>
    </source>
</evidence>
<dbReference type="FunFam" id="2.40.50.360:FF:000002">
    <property type="entry name" value="RuvB-like helicase"/>
    <property type="match status" value="1"/>
</dbReference>
<evidence type="ECO:0000313" key="14">
    <source>
        <dbReference type="EMBL" id="ABP00772.1"/>
    </source>
</evidence>
<dbReference type="SMART" id="SM00382">
    <property type="entry name" value="AAA"/>
    <property type="match status" value="1"/>
</dbReference>
<accession>A4SAL9</accession>
<dbReference type="InterPro" id="IPR003593">
    <property type="entry name" value="AAA+_ATPase"/>
</dbReference>
<keyword evidence="11 12" id="KW-0539">Nucleus</keyword>
<dbReference type="GO" id="GO:0016887">
    <property type="term" value="F:ATP hydrolysis activity"/>
    <property type="evidence" value="ECO:0007669"/>
    <property type="project" value="RHEA"/>
</dbReference>
<evidence type="ECO:0000259" key="13">
    <source>
        <dbReference type="SMART" id="SM00382"/>
    </source>
</evidence>
<dbReference type="InterPro" id="IPR010339">
    <property type="entry name" value="TIP49_P-loop"/>
</dbReference>
<evidence type="ECO:0000256" key="1">
    <source>
        <dbReference type="ARBA" id="ARBA00004123"/>
    </source>
</evidence>
<evidence type="ECO:0000256" key="10">
    <source>
        <dbReference type="ARBA" id="ARBA00023204"/>
    </source>
</evidence>
<evidence type="ECO:0000256" key="4">
    <source>
        <dbReference type="ARBA" id="ARBA00022763"/>
    </source>
</evidence>
<dbReference type="AlphaFoldDB" id="A4SAL9"/>
<dbReference type="GeneID" id="5006513"/>
<dbReference type="Pfam" id="PF06068">
    <property type="entry name" value="TIP49"/>
    <property type="match status" value="1"/>
</dbReference>
<name>A4SAL9_OSTLU</name>
<dbReference type="Gene3D" id="1.10.8.60">
    <property type="match status" value="1"/>
</dbReference>
<keyword evidence="6 12" id="KW-0347">Helicase</keyword>
<dbReference type="Gramene" id="ABP00772">
    <property type="protein sequence ID" value="ABP00772"/>
    <property type="gene ID" value="OSTLU_43499"/>
</dbReference>
<dbReference type="FunFam" id="3.40.50.300:FF:002221">
    <property type="entry name" value="RuvB-like 2"/>
    <property type="match status" value="2"/>
</dbReference>
<evidence type="ECO:0000256" key="11">
    <source>
        <dbReference type="ARBA" id="ARBA00023242"/>
    </source>
</evidence>
<dbReference type="GO" id="GO:0005634">
    <property type="term" value="C:nucleus"/>
    <property type="evidence" value="ECO:0007669"/>
    <property type="project" value="UniProtKB-SubCell"/>
</dbReference>
<dbReference type="GO" id="GO:0006281">
    <property type="term" value="P:DNA repair"/>
    <property type="evidence" value="ECO:0007669"/>
    <property type="project" value="UniProtKB-KW"/>
</dbReference>
<dbReference type="SUPFAM" id="SSF52540">
    <property type="entry name" value="P-loop containing nucleoside triphosphate hydrolases"/>
    <property type="match status" value="1"/>
</dbReference>
<dbReference type="InterPro" id="IPR027238">
    <property type="entry name" value="RuvB-like"/>
</dbReference>
<dbReference type="Gene3D" id="2.40.50.360">
    <property type="entry name" value="RuvB-like helicase, domain II"/>
    <property type="match status" value="1"/>
</dbReference>
<keyword evidence="10" id="KW-0234">DNA repair</keyword>
<dbReference type="PANTHER" id="PTHR11093">
    <property type="entry name" value="RUVB-RELATED REPTIN AND PONTIN"/>
    <property type="match status" value="1"/>
</dbReference>
<dbReference type="HOGENOM" id="CLU_028311_4_0_1"/>
<keyword evidence="5 12" id="KW-0378">Hydrolase</keyword>
<keyword evidence="15" id="KW-1185">Reference proteome</keyword>
<dbReference type="GO" id="GO:0005524">
    <property type="term" value="F:ATP binding"/>
    <property type="evidence" value="ECO:0007669"/>
    <property type="project" value="UniProtKB-KW"/>
</dbReference>
<keyword evidence="7 12" id="KW-0067">ATP-binding</keyword>
<proteinExistence type="inferred from homology"/>
<dbReference type="InterPro" id="IPR042487">
    <property type="entry name" value="RuvBL1/2_DNA/RNA_bd_dom"/>
</dbReference>
<comment type="similarity">
    <text evidence="2 12">Belongs to the RuvB family.</text>
</comment>
<dbReference type="KEGG" id="olu:OSTLU_43499"/>
<dbReference type="Pfam" id="PF17856">
    <property type="entry name" value="TIP49_C"/>
    <property type="match status" value="1"/>
</dbReference>
<comment type="subcellular location">
    <subcellularLocation>
        <location evidence="1">Nucleus</location>
    </subcellularLocation>
</comment>
<sequence>MTDIGLPTTSARALTRVERVGAHSHVRGLGLDDALDAKKSSQGLVGQVKARKAAGVIANMIRDGTIAGRGVLIAGAPGTGKTAIAHGMAKTLGEETPFASMAASEIFSMEMSKTEALTQAFRKAIGVRIKEETEIIEGEVVEIEIDKPVGALASARAKTGKLTMKTSDMETVYDLGTKMIDAISKAKVNAGDVINIDKASGRITKIGRSFSRSRDYDAMGATTKFVACPEGELQKRKEVVHTVSLHEIDVINSRTQGFLALFAGDTGEIRAEIREQIDNKVSEWKEEGKADIIPGVLFIDEVHMLDIECFSFLNRALENELAPILVVATNRGITKIRGTEFRSPHGIPIDLLDRLLIIHTQAYDEREMKAILEIRCEEEDVDLADDAKDLLCKIACETSLRYAIQLISAASLRASKRKSAKVDVDDVSKVYGMFLDVKRSTQFMLDYHQDYMFNETDTAMEA</sequence>
<evidence type="ECO:0000256" key="2">
    <source>
        <dbReference type="ARBA" id="ARBA00007519"/>
    </source>
</evidence>
<evidence type="ECO:0000256" key="12">
    <source>
        <dbReference type="RuleBase" id="RU363048"/>
    </source>
</evidence>
<dbReference type="Gene3D" id="3.40.50.300">
    <property type="entry name" value="P-loop containing nucleotide triphosphate hydrolases"/>
    <property type="match status" value="1"/>
</dbReference>
<keyword evidence="8 12" id="KW-0805">Transcription regulation</keyword>